<evidence type="ECO:0000313" key="2">
    <source>
        <dbReference type="Proteomes" id="UP001418222"/>
    </source>
</evidence>
<dbReference type="Proteomes" id="UP001418222">
    <property type="component" value="Unassembled WGS sequence"/>
</dbReference>
<comment type="caution">
    <text evidence="1">The sequence shown here is derived from an EMBL/GenBank/DDBJ whole genome shotgun (WGS) entry which is preliminary data.</text>
</comment>
<sequence>MITRLFLKGGIYGIFFGIWHLPCHCLGCSVGTSMSFLFNLCWMVDCGDLVGSWRPFSFLWHIANILTWDSQAIKKFGRTVG</sequence>
<dbReference type="EMBL" id="JBBWWQ010000019">
    <property type="protein sequence ID" value="KAK8919194.1"/>
    <property type="molecule type" value="Genomic_DNA"/>
</dbReference>
<dbReference type="AlphaFoldDB" id="A0AAP0AYV2"/>
<name>A0AAP0AYV2_9ASPA</name>
<gene>
    <name evidence="1" type="ORF">KSP39_PZI021892</name>
</gene>
<organism evidence="1 2">
    <name type="scientific">Platanthera zijinensis</name>
    <dbReference type="NCBI Taxonomy" id="2320716"/>
    <lineage>
        <taxon>Eukaryota</taxon>
        <taxon>Viridiplantae</taxon>
        <taxon>Streptophyta</taxon>
        <taxon>Embryophyta</taxon>
        <taxon>Tracheophyta</taxon>
        <taxon>Spermatophyta</taxon>
        <taxon>Magnoliopsida</taxon>
        <taxon>Liliopsida</taxon>
        <taxon>Asparagales</taxon>
        <taxon>Orchidaceae</taxon>
        <taxon>Orchidoideae</taxon>
        <taxon>Orchideae</taxon>
        <taxon>Orchidinae</taxon>
        <taxon>Platanthera</taxon>
    </lineage>
</organism>
<accession>A0AAP0AYV2</accession>
<keyword evidence="2" id="KW-1185">Reference proteome</keyword>
<reference evidence="1 2" key="1">
    <citation type="journal article" date="2022" name="Nat. Plants">
        <title>Genomes of leafy and leafless Platanthera orchids illuminate the evolution of mycoheterotrophy.</title>
        <authorList>
            <person name="Li M.H."/>
            <person name="Liu K.W."/>
            <person name="Li Z."/>
            <person name="Lu H.C."/>
            <person name="Ye Q.L."/>
            <person name="Zhang D."/>
            <person name="Wang J.Y."/>
            <person name="Li Y.F."/>
            <person name="Zhong Z.M."/>
            <person name="Liu X."/>
            <person name="Yu X."/>
            <person name="Liu D.K."/>
            <person name="Tu X.D."/>
            <person name="Liu B."/>
            <person name="Hao Y."/>
            <person name="Liao X.Y."/>
            <person name="Jiang Y.T."/>
            <person name="Sun W.H."/>
            <person name="Chen J."/>
            <person name="Chen Y.Q."/>
            <person name="Ai Y."/>
            <person name="Zhai J.W."/>
            <person name="Wu S.S."/>
            <person name="Zhou Z."/>
            <person name="Hsiao Y.Y."/>
            <person name="Wu W.L."/>
            <person name="Chen Y.Y."/>
            <person name="Lin Y.F."/>
            <person name="Hsu J.L."/>
            <person name="Li C.Y."/>
            <person name="Wang Z.W."/>
            <person name="Zhao X."/>
            <person name="Zhong W.Y."/>
            <person name="Ma X.K."/>
            <person name="Ma L."/>
            <person name="Huang J."/>
            <person name="Chen G.Z."/>
            <person name="Huang M.Z."/>
            <person name="Huang L."/>
            <person name="Peng D.H."/>
            <person name="Luo Y.B."/>
            <person name="Zou S.Q."/>
            <person name="Chen S.P."/>
            <person name="Lan S."/>
            <person name="Tsai W.C."/>
            <person name="Van de Peer Y."/>
            <person name="Liu Z.J."/>
        </authorList>
    </citation>
    <scope>NUCLEOTIDE SEQUENCE [LARGE SCALE GENOMIC DNA]</scope>
    <source>
        <strain evidence="1">Lor287</strain>
    </source>
</reference>
<protein>
    <submittedName>
        <fullName evidence="1">Uncharacterized protein</fullName>
    </submittedName>
</protein>
<proteinExistence type="predicted"/>
<evidence type="ECO:0000313" key="1">
    <source>
        <dbReference type="EMBL" id="KAK8919194.1"/>
    </source>
</evidence>